<dbReference type="InterPro" id="IPR009057">
    <property type="entry name" value="Homeodomain-like_sf"/>
</dbReference>
<dbReference type="GO" id="GO:0005524">
    <property type="term" value="F:ATP binding"/>
    <property type="evidence" value="ECO:0007669"/>
    <property type="project" value="UniProtKB-KW"/>
</dbReference>
<dbReference type="Pfam" id="PF00158">
    <property type="entry name" value="Sigma54_activat"/>
    <property type="match status" value="1"/>
</dbReference>
<dbReference type="SMART" id="SM00382">
    <property type="entry name" value="AAA"/>
    <property type="match status" value="1"/>
</dbReference>
<evidence type="ECO:0000256" key="2">
    <source>
        <dbReference type="ARBA" id="ARBA00022840"/>
    </source>
</evidence>
<dbReference type="Pfam" id="PF02954">
    <property type="entry name" value="HTH_8"/>
    <property type="match status" value="1"/>
</dbReference>
<dbReference type="Gene3D" id="1.10.8.60">
    <property type="match status" value="1"/>
</dbReference>
<reference evidence="6 7" key="1">
    <citation type="submission" date="2016-11" db="EMBL/GenBank/DDBJ databases">
        <authorList>
            <person name="Jaros S."/>
            <person name="Januszkiewicz K."/>
            <person name="Wedrychowicz H."/>
        </authorList>
    </citation>
    <scope>NUCLEOTIDE SEQUENCE [LARGE SCALE GENOMIC DNA]</scope>
    <source>
        <strain evidence="6 7">DSM 17477</strain>
    </source>
</reference>
<dbReference type="InterPro" id="IPR025944">
    <property type="entry name" value="Sigma_54_int_dom_CS"/>
</dbReference>
<dbReference type="InterPro" id="IPR035965">
    <property type="entry name" value="PAS-like_dom_sf"/>
</dbReference>
<evidence type="ECO:0000256" key="3">
    <source>
        <dbReference type="ARBA" id="ARBA00023015"/>
    </source>
</evidence>
<dbReference type="InterPro" id="IPR002078">
    <property type="entry name" value="Sigma_54_int"/>
</dbReference>
<dbReference type="PANTHER" id="PTHR32071:SF74">
    <property type="entry name" value="TRANSCRIPTIONAL ACTIVATOR ROCR"/>
    <property type="match status" value="1"/>
</dbReference>
<feature type="domain" description="Sigma-54 factor interaction" evidence="5">
    <location>
        <begin position="170"/>
        <end position="398"/>
    </location>
</feature>
<keyword evidence="4" id="KW-0804">Transcription</keyword>
<dbReference type="Proteomes" id="UP000184052">
    <property type="component" value="Unassembled WGS sequence"/>
</dbReference>
<dbReference type="InterPro" id="IPR002197">
    <property type="entry name" value="HTH_Fis"/>
</dbReference>
<dbReference type="Gene3D" id="3.40.50.300">
    <property type="entry name" value="P-loop containing nucleotide triphosphate hydrolases"/>
    <property type="match status" value="1"/>
</dbReference>
<dbReference type="SUPFAM" id="SSF52540">
    <property type="entry name" value="P-loop containing nucleoside triphosphate hydrolases"/>
    <property type="match status" value="1"/>
</dbReference>
<dbReference type="AlphaFoldDB" id="A0A1M6N5F7"/>
<dbReference type="Gene3D" id="3.30.450.20">
    <property type="entry name" value="PAS domain"/>
    <property type="match status" value="1"/>
</dbReference>
<dbReference type="RefSeq" id="WP_073051161.1">
    <property type="nucleotide sequence ID" value="NZ_FQZL01000060.1"/>
</dbReference>
<gene>
    <name evidence="6" type="ORF">SAMN02745751_03688</name>
</gene>
<evidence type="ECO:0000313" key="7">
    <source>
        <dbReference type="Proteomes" id="UP000184052"/>
    </source>
</evidence>
<keyword evidence="3" id="KW-0805">Transcription regulation</keyword>
<dbReference type="FunFam" id="3.40.50.300:FF:000006">
    <property type="entry name" value="DNA-binding transcriptional regulator NtrC"/>
    <property type="match status" value="1"/>
</dbReference>
<keyword evidence="7" id="KW-1185">Reference proteome</keyword>
<accession>A0A1M6N5F7</accession>
<sequence>MDTENLSPEIIEILEEQSLPIREMEAVEDMCIQIFDKEGRSICYSKGCEQIEGHRKEDILGKKLGDVYTISKNKENPYGSLPLTVLKTGEVLKNKHVKFTTYDGHPLDVISSTYPVFSKDKSEVIAAICVFRDIGDYIKMANTIQKLEHDLSSTNISKRNNGTIYTFNDIIGESNSIAKSIEKAKKAARNTAPVMIIGSTGTGKEVFAQSIHNASSIASGPFVAINCSAIPENLLESTLFGTCKGAFTGATESIGLFETAKDGTLFLDEINSMSMKLQAKLLRTLETKKIRKVGGNREIPISVRIISATNQDPRDAVKRKQIRADFYYRLAVISLELANLKDRKEDIPSLIDFFIMNHSNVLGKKIMHISDEAKDVLIKHNWPGNIRELKHVIDQSLYLADFNDTQIDTYHLPKYLYDNYSKGKLTSGSPRESGKSLKEIITDMEKQIISDEYRNNGFNVSKTARQLGLTRQNLQYKLKAYDIK</sequence>
<dbReference type="InterPro" id="IPR003593">
    <property type="entry name" value="AAA+_ATPase"/>
</dbReference>
<dbReference type="SUPFAM" id="SSF55785">
    <property type="entry name" value="PYP-like sensor domain (PAS domain)"/>
    <property type="match status" value="1"/>
</dbReference>
<evidence type="ECO:0000256" key="1">
    <source>
        <dbReference type="ARBA" id="ARBA00022741"/>
    </source>
</evidence>
<dbReference type="GO" id="GO:0043565">
    <property type="term" value="F:sequence-specific DNA binding"/>
    <property type="evidence" value="ECO:0007669"/>
    <property type="project" value="InterPro"/>
</dbReference>
<name>A0A1M6N5F7_9FIRM</name>
<dbReference type="PROSITE" id="PS00688">
    <property type="entry name" value="SIGMA54_INTERACT_3"/>
    <property type="match status" value="1"/>
</dbReference>
<evidence type="ECO:0000256" key="4">
    <source>
        <dbReference type="ARBA" id="ARBA00023163"/>
    </source>
</evidence>
<protein>
    <submittedName>
        <fullName evidence="6">Arginine utilization regulatory protein</fullName>
    </submittedName>
</protein>
<dbReference type="STRING" id="1121476.SAMN02745751_03688"/>
<dbReference type="SUPFAM" id="SSF46689">
    <property type="entry name" value="Homeodomain-like"/>
    <property type="match status" value="1"/>
</dbReference>
<dbReference type="InterPro" id="IPR058031">
    <property type="entry name" value="AAA_lid_NorR"/>
</dbReference>
<dbReference type="Gene3D" id="1.10.10.60">
    <property type="entry name" value="Homeodomain-like"/>
    <property type="match status" value="1"/>
</dbReference>
<dbReference type="PANTHER" id="PTHR32071">
    <property type="entry name" value="TRANSCRIPTIONAL REGULATORY PROTEIN"/>
    <property type="match status" value="1"/>
</dbReference>
<evidence type="ECO:0000259" key="5">
    <source>
        <dbReference type="PROSITE" id="PS50045"/>
    </source>
</evidence>
<dbReference type="GO" id="GO:0006355">
    <property type="term" value="P:regulation of DNA-templated transcription"/>
    <property type="evidence" value="ECO:0007669"/>
    <property type="project" value="InterPro"/>
</dbReference>
<organism evidence="6 7">
    <name type="scientific">Dethiosulfatibacter aminovorans DSM 17477</name>
    <dbReference type="NCBI Taxonomy" id="1121476"/>
    <lineage>
        <taxon>Bacteria</taxon>
        <taxon>Bacillati</taxon>
        <taxon>Bacillota</taxon>
        <taxon>Tissierellia</taxon>
        <taxon>Dethiosulfatibacter</taxon>
    </lineage>
</organism>
<dbReference type="OrthoDB" id="5411866at2"/>
<proteinExistence type="predicted"/>
<dbReference type="CDD" id="cd00009">
    <property type="entry name" value="AAA"/>
    <property type="match status" value="1"/>
</dbReference>
<dbReference type="EMBL" id="FQZL01000060">
    <property type="protein sequence ID" value="SHJ90911.1"/>
    <property type="molecule type" value="Genomic_DNA"/>
</dbReference>
<keyword evidence="2" id="KW-0067">ATP-binding</keyword>
<evidence type="ECO:0000313" key="6">
    <source>
        <dbReference type="EMBL" id="SHJ90911.1"/>
    </source>
</evidence>
<dbReference type="PROSITE" id="PS50045">
    <property type="entry name" value="SIGMA54_INTERACT_4"/>
    <property type="match status" value="1"/>
</dbReference>
<dbReference type="PRINTS" id="PR01590">
    <property type="entry name" value="HTHFIS"/>
</dbReference>
<dbReference type="Pfam" id="PF25601">
    <property type="entry name" value="AAA_lid_14"/>
    <property type="match status" value="1"/>
</dbReference>
<keyword evidence="1" id="KW-0547">Nucleotide-binding</keyword>
<dbReference type="InterPro" id="IPR027417">
    <property type="entry name" value="P-loop_NTPase"/>
</dbReference>